<organism evidence="1 2">
    <name type="scientific">Pocillopora damicornis</name>
    <name type="common">Cauliflower coral</name>
    <name type="synonym">Millepora damicornis</name>
    <dbReference type="NCBI Taxonomy" id="46731"/>
    <lineage>
        <taxon>Eukaryota</taxon>
        <taxon>Metazoa</taxon>
        <taxon>Cnidaria</taxon>
        <taxon>Anthozoa</taxon>
        <taxon>Hexacorallia</taxon>
        <taxon>Scleractinia</taxon>
        <taxon>Astrocoeniina</taxon>
        <taxon>Pocilloporidae</taxon>
        <taxon>Pocillopora</taxon>
    </lineage>
</organism>
<dbReference type="AlphaFoldDB" id="A0A3M6TY26"/>
<keyword evidence="2" id="KW-1185">Reference proteome</keyword>
<dbReference type="EMBL" id="RCHS01002719">
    <property type="protein sequence ID" value="RMX46204.1"/>
    <property type="molecule type" value="Genomic_DNA"/>
</dbReference>
<evidence type="ECO:0000313" key="2">
    <source>
        <dbReference type="Proteomes" id="UP000275408"/>
    </source>
</evidence>
<name>A0A3M6TY26_POCDA</name>
<gene>
    <name evidence="1" type="ORF">pdam_00007815</name>
</gene>
<dbReference type="Proteomes" id="UP000275408">
    <property type="component" value="Unassembled WGS sequence"/>
</dbReference>
<accession>A0A3M6TY26</accession>
<comment type="caution">
    <text evidence="1">The sequence shown here is derived from an EMBL/GenBank/DDBJ whole genome shotgun (WGS) entry which is preliminary data.</text>
</comment>
<protein>
    <submittedName>
        <fullName evidence="1">Uncharacterized protein</fullName>
    </submittedName>
</protein>
<evidence type="ECO:0000313" key="1">
    <source>
        <dbReference type="EMBL" id="RMX46204.1"/>
    </source>
</evidence>
<proteinExistence type="predicted"/>
<reference evidence="1 2" key="1">
    <citation type="journal article" date="2018" name="Sci. Rep.">
        <title>Comparative analysis of the Pocillopora damicornis genome highlights role of immune system in coral evolution.</title>
        <authorList>
            <person name="Cunning R."/>
            <person name="Bay R.A."/>
            <person name="Gillette P."/>
            <person name="Baker A.C."/>
            <person name="Traylor-Knowles N."/>
        </authorList>
    </citation>
    <scope>NUCLEOTIDE SEQUENCE [LARGE SCALE GENOMIC DNA]</scope>
    <source>
        <strain evidence="1">RSMAS</strain>
        <tissue evidence="1">Whole animal</tissue>
    </source>
</reference>
<sequence>MSLDKELTHCKNSLPFFPRAMGKNLQSITNWACQQDYELDVSIADKVLARPNFNPSTTRDGEKFIIFIKRWAMKASGHEQRIEKTEEKREILTTGFLNKLKKKTLLPESANI</sequence>